<name>A0A397H837_ASPTH</name>
<dbReference type="Proteomes" id="UP000215305">
    <property type="component" value="Unassembled WGS sequence"/>
</dbReference>
<dbReference type="InterPro" id="IPR008952">
    <property type="entry name" value="Tetraspanin_EC2_sf"/>
</dbReference>
<organism evidence="3 4">
    <name type="scientific">Aspergillus thermomutatus</name>
    <name type="common">Neosartorya pseudofischeri</name>
    <dbReference type="NCBI Taxonomy" id="41047"/>
    <lineage>
        <taxon>Eukaryota</taxon>
        <taxon>Fungi</taxon>
        <taxon>Dikarya</taxon>
        <taxon>Ascomycota</taxon>
        <taxon>Pezizomycotina</taxon>
        <taxon>Eurotiomycetes</taxon>
        <taxon>Eurotiomycetidae</taxon>
        <taxon>Eurotiales</taxon>
        <taxon>Aspergillaceae</taxon>
        <taxon>Aspergillus</taxon>
        <taxon>Aspergillus subgen. Fumigati</taxon>
    </lineage>
</organism>
<evidence type="ECO:0000256" key="2">
    <source>
        <dbReference type="SAM" id="Phobius"/>
    </source>
</evidence>
<dbReference type="RefSeq" id="XP_026615668.1">
    <property type="nucleotide sequence ID" value="XM_026759388.1"/>
</dbReference>
<feature type="compositionally biased region" description="Basic and acidic residues" evidence="1">
    <location>
        <begin position="175"/>
        <end position="194"/>
    </location>
</feature>
<proteinExistence type="predicted"/>
<dbReference type="EMBL" id="NKHU02000062">
    <property type="protein sequence ID" value="RHZ59255.1"/>
    <property type="molecule type" value="Genomic_DNA"/>
</dbReference>
<evidence type="ECO:0000313" key="4">
    <source>
        <dbReference type="Proteomes" id="UP000215305"/>
    </source>
</evidence>
<feature type="transmembrane region" description="Helical" evidence="2">
    <location>
        <begin position="120"/>
        <end position="139"/>
    </location>
</feature>
<dbReference type="OrthoDB" id="71600at2759"/>
<dbReference type="VEuPathDB" id="FungiDB:CDV56_105769"/>
<keyword evidence="2" id="KW-1133">Transmembrane helix</keyword>
<keyword evidence="2" id="KW-0472">Membrane</keyword>
<protein>
    <recommendedName>
        <fullName evidence="5">Tetraspanin Tsp3</fullName>
    </recommendedName>
</protein>
<feature type="transmembrane region" description="Helical" evidence="2">
    <location>
        <begin position="21"/>
        <end position="43"/>
    </location>
</feature>
<keyword evidence="2" id="KW-0812">Transmembrane</keyword>
<feature type="region of interest" description="Disordered" evidence="1">
    <location>
        <begin position="166"/>
        <end position="202"/>
    </location>
</feature>
<evidence type="ECO:0000313" key="3">
    <source>
        <dbReference type="EMBL" id="RHZ59255.1"/>
    </source>
</evidence>
<evidence type="ECO:0008006" key="5">
    <source>
        <dbReference type="Google" id="ProtNLM"/>
    </source>
</evidence>
<dbReference type="GO" id="GO:0016020">
    <property type="term" value="C:membrane"/>
    <property type="evidence" value="ECO:0007669"/>
    <property type="project" value="InterPro"/>
</dbReference>
<dbReference type="GeneID" id="38127743"/>
<dbReference type="AlphaFoldDB" id="A0A397H837"/>
<accession>A0A397H837</accession>
<dbReference type="SUPFAM" id="SSF48652">
    <property type="entry name" value="Tetraspanin"/>
    <property type="match status" value="1"/>
</dbReference>
<comment type="caution">
    <text evidence="3">The sequence shown here is derived from an EMBL/GenBank/DDBJ whole genome shotgun (WGS) entry which is preliminary data.</text>
</comment>
<reference evidence="3" key="1">
    <citation type="submission" date="2018-08" db="EMBL/GenBank/DDBJ databases">
        <title>Draft genome sequence of azole-resistant Aspergillus thermomutatus (Neosartorya pseudofischeri) strain HMR AF 39, isolated from a human nasal aspirate.</title>
        <authorList>
            <person name="Parent-Michaud M."/>
            <person name="Dufresne P.J."/>
            <person name="Fournier E."/>
            <person name="Martineau C."/>
            <person name="Moreira S."/>
            <person name="Perkins V."/>
            <person name="De Repentigny L."/>
            <person name="Dufresne S.F."/>
        </authorList>
    </citation>
    <scope>NUCLEOTIDE SEQUENCE [LARGE SCALE GENOMIC DNA]</scope>
    <source>
        <strain evidence="3">HMR AF 39</strain>
    </source>
</reference>
<sequence>MKVSSRYEEHTSSRRRNIILSIVDQLYSILSTVIATVALAYIFPENILSCRLEQQWQSYFRAKNAQAIRTIQDNLQCCGLRSTHDRAWPFKDRNHGDNACELQLGYPRSCLAPWQEQQRVASWMVFAAAVLIWTMRIGFPHISRRRPSWMSAFRTRETPDYQRITQAEEVDEEGNGERTNDAEQGRTLLPHEESGYSNEWGH</sequence>
<evidence type="ECO:0000256" key="1">
    <source>
        <dbReference type="SAM" id="MobiDB-lite"/>
    </source>
</evidence>
<dbReference type="STRING" id="41047.A0A397H837"/>
<gene>
    <name evidence="3" type="ORF">CDV56_105769</name>
</gene>
<keyword evidence="4" id="KW-1185">Reference proteome</keyword>